<evidence type="ECO:0000313" key="2">
    <source>
        <dbReference type="Proteomes" id="UP000054324"/>
    </source>
</evidence>
<name>A0A074ZUA5_OPIVI</name>
<dbReference type="RefSeq" id="XP_009177469.1">
    <property type="nucleotide sequence ID" value="XM_009179205.1"/>
</dbReference>
<feature type="non-terminal residue" evidence="1">
    <location>
        <position position="60"/>
    </location>
</feature>
<dbReference type="Proteomes" id="UP000054324">
    <property type="component" value="Unassembled WGS sequence"/>
</dbReference>
<dbReference type="CTD" id="20329994"/>
<dbReference type="GeneID" id="20329994"/>
<dbReference type="EMBL" id="KL597977">
    <property type="protein sequence ID" value="KER18784.1"/>
    <property type="molecule type" value="Genomic_DNA"/>
</dbReference>
<sequence length="60" mass="6514">MSCSRNNAYFPGDLHPTNLCLGEQSDGYAAYEVKLFHGQRGSLLAPVSKVLSGIKFRGLV</sequence>
<proteinExistence type="predicted"/>
<dbReference type="AlphaFoldDB" id="A0A074ZUA5"/>
<protein>
    <submittedName>
        <fullName evidence="1">Uncharacterized protein</fullName>
    </submittedName>
</protein>
<gene>
    <name evidence="1" type="ORF">T265_15829</name>
</gene>
<dbReference type="KEGG" id="ovi:T265_15829"/>
<reference evidence="1 2" key="1">
    <citation type="submission" date="2013-11" db="EMBL/GenBank/DDBJ databases">
        <title>Opisthorchis viverrini - life in the bile duct.</title>
        <authorList>
            <person name="Young N.D."/>
            <person name="Nagarajan N."/>
            <person name="Lin S.J."/>
            <person name="Korhonen P.K."/>
            <person name="Jex A.R."/>
            <person name="Hall R.S."/>
            <person name="Safavi-Hemami H."/>
            <person name="Kaewkong W."/>
            <person name="Bertrand D."/>
            <person name="Gao S."/>
            <person name="Seet Q."/>
            <person name="Wongkham S."/>
            <person name="Teh B.T."/>
            <person name="Wongkham C."/>
            <person name="Intapan P.M."/>
            <person name="Maleewong W."/>
            <person name="Yang X."/>
            <person name="Hu M."/>
            <person name="Wang Z."/>
            <person name="Hofmann A."/>
            <person name="Sternberg P.W."/>
            <person name="Tan P."/>
            <person name="Wang J."/>
            <person name="Gasser R.B."/>
        </authorList>
    </citation>
    <scope>NUCLEOTIDE SEQUENCE [LARGE SCALE GENOMIC DNA]</scope>
</reference>
<keyword evidence="2" id="KW-1185">Reference proteome</keyword>
<evidence type="ECO:0000313" key="1">
    <source>
        <dbReference type="EMBL" id="KER18784.1"/>
    </source>
</evidence>
<organism evidence="1 2">
    <name type="scientific">Opisthorchis viverrini</name>
    <name type="common">Southeast Asian liver fluke</name>
    <dbReference type="NCBI Taxonomy" id="6198"/>
    <lineage>
        <taxon>Eukaryota</taxon>
        <taxon>Metazoa</taxon>
        <taxon>Spiralia</taxon>
        <taxon>Lophotrochozoa</taxon>
        <taxon>Platyhelminthes</taxon>
        <taxon>Trematoda</taxon>
        <taxon>Digenea</taxon>
        <taxon>Opisthorchiida</taxon>
        <taxon>Opisthorchiata</taxon>
        <taxon>Opisthorchiidae</taxon>
        <taxon>Opisthorchis</taxon>
    </lineage>
</organism>
<accession>A0A074ZUA5</accession>